<evidence type="ECO:0000313" key="1">
    <source>
        <dbReference type="EMBL" id="OEY86477.1"/>
    </source>
</evidence>
<gene>
    <name evidence="1" type="ORF">BIY23_03520</name>
</gene>
<evidence type="ECO:0000313" key="2">
    <source>
        <dbReference type="Proteomes" id="UP000175679"/>
    </source>
</evidence>
<organism evidence="1 2">
    <name type="scientific">Wolbachia pipientis</name>
    <dbReference type="NCBI Taxonomy" id="955"/>
    <lineage>
        <taxon>Bacteria</taxon>
        <taxon>Pseudomonadati</taxon>
        <taxon>Pseudomonadota</taxon>
        <taxon>Alphaproteobacteria</taxon>
        <taxon>Rickettsiales</taxon>
        <taxon>Anaplasmataceae</taxon>
        <taxon>Wolbachieae</taxon>
        <taxon>Wolbachia</taxon>
    </lineage>
</organism>
<proteinExistence type="predicted"/>
<comment type="caution">
    <text evidence="1">The sequence shown here is derived from an EMBL/GenBank/DDBJ whole genome shotgun (WGS) entry which is preliminary data.</text>
</comment>
<sequence length="154" mass="17880">MSTTRNTLQNYLEKYIKKTLSDRLLDNKLYKELLHKVESIIKQAINQAKHHDESFLEPVYHNKKLINAIARYDISRSCHVSKKSLDNIDNYSVSGNSLTLLIEEKDIVDKISNIELNQLGKGDRPLNIRKDLSHSVPLQSTTVEKYNNFRRSIL</sequence>
<dbReference type="RefSeq" id="WP_070065218.1">
    <property type="nucleotide sequence ID" value="NZ_MJMG01000009.1"/>
</dbReference>
<dbReference type="Proteomes" id="UP000175679">
    <property type="component" value="Unassembled WGS sequence"/>
</dbReference>
<dbReference type="EMBL" id="MJMG01000009">
    <property type="protein sequence ID" value="OEY86477.1"/>
    <property type="molecule type" value="Genomic_DNA"/>
</dbReference>
<accession>A0A1E7QJC1</accession>
<protein>
    <submittedName>
        <fullName evidence="1">Uncharacterized protein</fullName>
    </submittedName>
</protein>
<keyword evidence="2" id="KW-1185">Reference proteome</keyword>
<reference evidence="1 2" key="1">
    <citation type="submission" date="2016-09" db="EMBL/GenBank/DDBJ databases">
        <title>Genomic evidence for plant-parasitic nematodes as the earliest Wolbachia hosts.</title>
        <authorList>
            <person name="Brown A.M."/>
            <person name="Wasala S.K."/>
            <person name="Howe D.K."/>
            <person name="Peetz A.B."/>
            <person name="Zasada I.A."/>
            <person name="Denver D.R."/>
        </authorList>
    </citation>
    <scope>NUCLEOTIDE SEQUENCE [LARGE SCALE GENOMIC DNA]</scope>
    <source>
        <strain evidence="2">wPpe</strain>
    </source>
</reference>
<dbReference type="AlphaFoldDB" id="A0A1E7QJC1"/>
<name>A0A1E7QJC1_WOLPI</name>